<evidence type="ECO:0000313" key="1">
    <source>
        <dbReference type="EMBL" id="QDV09346.1"/>
    </source>
</evidence>
<accession>A0A518EZ36</accession>
<organism evidence="1 2">
    <name type="scientific">Saltatorellus ferox</name>
    <dbReference type="NCBI Taxonomy" id="2528018"/>
    <lineage>
        <taxon>Bacteria</taxon>
        <taxon>Pseudomonadati</taxon>
        <taxon>Planctomycetota</taxon>
        <taxon>Planctomycetia</taxon>
        <taxon>Planctomycetia incertae sedis</taxon>
        <taxon>Saltatorellus</taxon>
    </lineage>
</organism>
<keyword evidence="2" id="KW-1185">Reference proteome</keyword>
<dbReference type="AlphaFoldDB" id="A0A518EZ36"/>
<dbReference type="EMBL" id="CP036434">
    <property type="protein sequence ID" value="QDV09346.1"/>
    <property type="molecule type" value="Genomic_DNA"/>
</dbReference>
<reference evidence="1 2" key="1">
    <citation type="submission" date="2019-02" db="EMBL/GenBank/DDBJ databases">
        <title>Deep-cultivation of Planctomycetes and their phenomic and genomic characterization uncovers novel biology.</title>
        <authorList>
            <person name="Wiegand S."/>
            <person name="Jogler M."/>
            <person name="Boedeker C."/>
            <person name="Pinto D."/>
            <person name="Vollmers J."/>
            <person name="Rivas-Marin E."/>
            <person name="Kohn T."/>
            <person name="Peeters S.H."/>
            <person name="Heuer A."/>
            <person name="Rast P."/>
            <person name="Oberbeckmann S."/>
            <person name="Bunk B."/>
            <person name="Jeske O."/>
            <person name="Meyerdierks A."/>
            <person name="Storesund J.E."/>
            <person name="Kallscheuer N."/>
            <person name="Luecker S."/>
            <person name="Lage O.M."/>
            <person name="Pohl T."/>
            <person name="Merkel B.J."/>
            <person name="Hornburger P."/>
            <person name="Mueller R.-W."/>
            <person name="Bruemmer F."/>
            <person name="Labrenz M."/>
            <person name="Spormann A.M."/>
            <person name="Op den Camp H."/>
            <person name="Overmann J."/>
            <person name="Amann R."/>
            <person name="Jetten M.S.M."/>
            <person name="Mascher T."/>
            <person name="Medema M.H."/>
            <person name="Devos D.P."/>
            <person name="Kaster A.-K."/>
            <person name="Ovreas L."/>
            <person name="Rohde M."/>
            <person name="Galperin M.Y."/>
            <person name="Jogler C."/>
        </authorList>
    </citation>
    <scope>NUCLEOTIDE SEQUENCE [LARGE SCALE GENOMIC DNA]</scope>
    <source>
        <strain evidence="1 2">Poly30</strain>
    </source>
</reference>
<proteinExistence type="predicted"/>
<evidence type="ECO:0000313" key="2">
    <source>
        <dbReference type="Proteomes" id="UP000320390"/>
    </source>
</evidence>
<protein>
    <submittedName>
        <fullName evidence="1">Uncharacterized protein</fullName>
    </submittedName>
</protein>
<name>A0A518EZ36_9BACT</name>
<gene>
    <name evidence="1" type="ORF">Poly30_49040</name>
</gene>
<dbReference type="Proteomes" id="UP000320390">
    <property type="component" value="Chromosome"/>
</dbReference>
<sequence length="232" mass="24584">MGSMNRRNMLRASGLVGALTLHRATGSPWVKGPSGAGKAKDLERAAAILAAAESFGRGGGYDKSWSSSGCPAPVEHEGETILQGSAKGTYCCGWTFAVAMKALTDAGALKKKSAADLRRFQKVWFGATGVEEEALKQCALAVQQLGVGEEVKADEAMAGDFAQLWRKKDRPSGHSVLFLGWVEVAGERIGFSYLSSQGSTDGIGHAVEYFADAKAGHGRVDPERLYFARLAL</sequence>